<protein>
    <recommendedName>
        <fullName evidence="8">RRM domain-containing protein</fullName>
    </recommendedName>
</protein>
<dbReference type="AlphaFoldDB" id="A0A226MZB3"/>
<gene>
    <name evidence="9" type="ORF">ASZ78_001078</name>
</gene>
<dbReference type="FunFam" id="3.30.70.330:FF:000108">
    <property type="entry name" value="Heterogeneous nuclear ribonucleoproteins A2/B1"/>
    <property type="match status" value="1"/>
</dbReference>
<evidence type="ECO:0000256" key="2">
    <source>
        <dbReference type="ARBA" id="ARBA00022737"/>
    </source>
</evidence>
<feature type="region of interest" description="Disordered" evidence="7">
    <location>
        <begin position="263"/>
        <end position="305"/>
    </location>
</feature>
<name>A0A226MZB3_CALSU</name>
<comment type="caution">
    <text evidence="9">The sequence shown here is derived from an EMBL/GenBank/DDBJ whole genome shotgun (WGS) entry which is preliminary data.</text>
</comment>
<comment type="subcellular location">
    <subcellularLocation>
        <location evidence="1">Nucleus</location>
    </subcellularLocation>
</comment>
<dbReference type="OrthoDB" id="1875751at2759"/>
<keyword evidence="2" id="KW-0677">Repeat</keyword>
<keyword evidence="3 6" id="KW-0694">RNA-binding</keyword>
<dbReference type="InterPro" id="IPR000504">
    <property type="entry name" value="RRM_dom"/>
</dbReference>
<keyword evidence="4" id="KW-0539">Nucleus</keyword>
<dbReference type="GO" id="GO:0043047">
    <property type="term" value="F:single-stranded telomeric DNA binding"/>
    <property type="evidence" value="ECO:0007669"/>
    <property type="project" value="TreeGrafter"/>
</dbReference>
<feature type="domain" description="RRM" evidence="8">
    <location>
        <begin position="11"/>
        <end position="94"/>
    </location>
</feature>
<sequence length="369" mass="38924">MKNMREKEQFRKLFIGGLSFETTEESLRNYYEQWGKLTDCVVMRDPASKRSRGFGFVTFSSMAEVDAAMAARPHTIDGRVVEPKRAVAREESGKPGAHVTVKKLFVGGIKEDTEEHHLRDYFEEYGKIDTIEIITDRQSGKKRGFGFVTFDDHDPVDKIVLQKYHTINGHNAEVRKALSRQEMQEVQNSRSGRGGNFGFGDARGGGGNFGPGPGSNFRGGADGYGSGRGFGDGYNGYGGGPGVQKYHTINGHNAEVRKALSRQEMQEVQNSRSGRGGNFGFGDARGGGGNFGPGPGSNFRGGADGYGSGRGFGDGYNGYGGGPGGGNFGGSPGYGGGRGGYGGGGPGYGNQGGGYGGGYDNYGGGNLLA</sequence>
<organism evidence="9 10">
    <name type="scientific">Callipepla squamata</name>
    <name type="common">Scaled quail</name>
    <dbReference type="NCBI Taxonomy" id="9009"/>
    <lineage>
        <taxon>Eukaryota</taxon>
        <taxon>Metazoa</taxon>
        <taxon>Chordata</taxon>
        <taxon>Craniata</taxon>
        <taxon>Vertebrata</taxon>
        <taxon>Euteleostomi</taxon>
        <taxon>Archelosauria</taxon>
        <taxon>Archosauria</taxon>
        <taxon>Dinosauria</taxon>
        <taxon>Saurischia</taxon>
        <taxon>Theropoda</taxon>
        <taxon>Coelurosauria</taxon>
        <taxon>Aves</taxon>
        <taxon>Neognathae</taxon>
        <taxon>Galloanserae</taxon>
        <taxon>Galliformes</taxon>
        <taxon>Odontophoridae</taxon>
        <taxon>Callipepla</taxon>
    </lineage>
</organism>
<dbReference type="Pfam" id="PF00076">
    <property type="entry name" value="RRM_1"/>
    <property type="match status" value="2"/>
</dbReference>
<feature type="domain" description="RRM" evidence="8">
    <location>
        <begin position="102"/>
        <end position="181"/>
    </location>
</feature>
<feature type="compositionally biased region" description="Gly residues" evidence="7">
    <location>
        <begin position="192"/>
        <end position="213"/>
    </location>
</feature>
<proteinExistence type="predicted"/>
<feature type="compositionally biased region" description="Gly residues" evidence="7">
    <location>
        <begin position="274"/>
        <end position="295"/>
    </location>
</feature>
<keyword evidence="5" id="KW-0687">Ribonucleoprotein</keyword>
<dbReference type="SMR" id="A0A226MZB3"/>
<evidence type="ECO:0000256" key="7">
    <source>
        <dbReference type="SAM" id="MobiDB-lite"/>
    </source>
</evidence>
<dbReference type="FunFam" id="3.30.70.330:FF:000040">
    <property type="entry name" value="Heterogeneous nuclear ribonucleoprotein A2/B1"/>
    <property type="match status" value="1"/>
</dbReference>
<dbReference type="PROSITE" id="PS50102">
    <property type="entry name" value="RRM"/>
    <property type="match status" value="2"/>
</dbReference>
<evidence type="ECO:0000256" key="1">
    <source>
        <dbReference type="ARBA" id="ARBA00004123"/>
    </source>
</evidence>
<dbReference type="GO" id="GO:0000398">
    <property type="term" value="P:mRNA splicing, via spliceosome"/>
    <property type="evidence" value="ECO:0007669"/>
    <property type="project" value="TreeGrafter"/>
</dbReference>
<dbReference type="InterPro" id="IPR012677">
    <property type="entry name" value="Nucleotide-bd_a/b_plait_sf"/>
</dbReference>
<dbReference type="CDD" id="cd12581">
    <property type="entry name" value="RRM2_hnRNPA2B1"/>
    <property type="match status" value="1"/>
</dbReference>
<evidence type="ECO:0000313" key="9">
    <source>
        <dbReference type="EMBL" id="OXB60440.1"/>
    </source>
</evidence>
<evidence type="ECO:0000256" key="6">
    <source>
        <dbReference type="PROSITE-ProRule" id="PRU00176"/>
    </source>
</evidence>
<dbReference type="PANTHER" id="PTHR48026:SF13">
    <property type="entry name" value="HETEROGENEOUS NUCLEAR RIBONUCLEOPROTEINS A2_B1"/>
    <property type="match status" value="1"/>
</dbReference>
<feature type="region of interest" description="Disordered" evidence="7">
    <location>
        <begin position="184"/>
        <end position="223"/>
    </location>
</feature>
<keyword evidence="10" id="KW-1185">Reference proteome</keyword>
<evidence type="ECO:0000259" key="8">
    <source>
        <dbReference type="PROSITE" id="PS50102"/>
    </source>
</evidence>
<dbReference type="Proteomes" id="UP000198323">
    <property type="component" value="Unassembled WGS sequence"/>
</dbReference>
<dbReference type="GO" id="GO:0071013">
    <property type="term" value="C:catalytic step 2 spliceosome"/>
    <property type="evidence" value="ECO:0007669"/>
    <property type="project" value="TreeGrafter"/>
</dbReference>
<accession>A0A226MZB3</accession>
<dbReference type="PANTHER" id="PTHR48026">
    <property type="entry name" value="HOMOLOGOUS TO DROSOPHILA SQD (SQUID) PROTEIN"/>
    <property type="match status" value="1"/>
</dbReference>
<dbReference type="GO" id="GO:0060255">
    <property type="term" value="P:regulation of macromolecule metabolic process"/>
    <property type="evidence" value="ECO:0007669"/>
    <property type="project" value="UniProtKB-ARBA"/>
</dbReference>
<dbReference type="InterPro" id="IPR034486">
    <property type="entry name" value="hnRNPA2B1_RRM1"/>
</dbReference>
<dbReference type="EMBL" id="MCFN01000326">
    <property type="protein sequence ID" value="OXB60440.1"/>
    <property type="molecule type" value="Genomic_DNA"/>
</dbReference>
<evidence type="ECO:0000256" key="5">
    <source>
        <dbReference type="ARBA" id="ARBA00023274"/>
    </source>
</evidence>
<dbReference type="InterPro" id="IPR035979">
    <property type="entry name" value="RBD_domain_sf"/>
</dbReference>
<dbReference type="SUPFAM" id="SSF54928">
    <property type="entry name" value="RNA-binding domain, RBD"/>
    <property type="match status" value="2"/>
</dbReference>
<evidence type="ECO:0000256" key="3">
    <source>
        <dbReference type="ARBA" id="ARBA00022884"/>
    </source>
</evidence>
<dbReference type="CDD" id="cd12762">
    <property type="entry name" value="RRM1_hnRNPA2B1"/>
    <property type="match status" value="1"/>
</dbReference>
<dbReference type="STRING" id="9009.A0A226MZB3"/>
<dbReference type="GO" id="GO:0003730">
    <property type="term" value="F:mRNA 3'-UTR binding"/>
    <property type="evidence" value="ECO:0007669"/>
    <property type="project" value="TreeGrafter"/>
</dbReference>
<dbReference type="SMART" id="SM00360">
    <property type="entry name" value="RRM"/>
    <property type="match status" value="2"/>
</dbReference>
<evidence type="ECO:0000256" key="4">
    <source>
        <dbReference type="ARBA" id="ARBA00023242"/>
    </source>
</evidence>
<reference evidence="9 10" key="1">
    <citation type="submission" date="2016-07" db="EMBL/GenBank/DDBJ databases">
        <title>Disparate Historic Effective Population Sizes Predicted by Modern Levels of Genome Diversity for the Scaled Quail (Callipepla squamata) and the Northern Bobwhite (Colinus virginianus): Inferences from First and Second Generation Draft Genome Assemblies for Sympatric New World Quail.</title>
        <authorList>
            <person name="Oldeschulte D.L."/>
            <person name="Halley Y.A."/>
            <person name="Bhattarai E.K."/>
            <person name="Brashear W.A."/>
            <person name="Hill J."/>
            <person name="Metz R.P."/>
            <person name="Johnson C.D."/>
            <person name="Rollins D."/>
            <person name="Peterson M.J."/>
            <person name="Bickhart D.M."/>
            <person name="Decker J.E."/>
            <person name="Seabury C.M."/>
        </authorList>
    </citation>
    <scope>NUCLEOTIDE SEQUENCE [LARGE SCALE GENOMIC DNA]</scope>
    <source>
        <strain evidence="9 10">Texas</strain>
        <tissue evidence="9">Leg muscle</tissue>
    </source>
</reference>
<dbReference type="GO" id="GO:0051028">
    <property type="term" value="P:mRNA transport"/>
    <property type="evidence" value="ECO:0007669"/>
    <property type="project" value="TreeGrafter"/>
</dbReference>
<evidence type="ECO:0000313" key="10">
    <source>
        <dbReference type="Proteomes" id="UP000198323"/>
    </source>
</evidence>
<dbReference type="Gene3D" id="3.30.70.330">
    <property type="match status" value="2"/>
</dbReference>